<dbReference type="AlphaFoldDB" id="A0A1M4W6J2"/>
<evidence type="ECO:0000259" key="2">
    <source>
        <dbReference type="PROSITE" id="PS50893"/>
    </source>
</evidence>
<accession>A0A1M4W6J2</accession>
<dbReference type="Gene3D" id="3.40.50.300">
    <property type="entry name" value="P-loop containing nucleotide triphosphate hydrolases"/>
    <property type="match status" value="1"/>
</dbReference>
<dbReference type="STRING" id="112248.SAMN05444392_10350"/>
<dbReference type="PANTHER" id="PTHR42798:SF7">
    <property type="entry name" value="ALPHA-D-RIBOSE 1-METHYLPHOSPHONATE 5-TRIPHOSPHATE SYNTHASE SUBUNIT PHNL"/>
    <property type="match status" value="1"/>
</dbReference>
<dbReference type="InterPro" id="IPR003439">
    <property type="entry name" value="ABC_transporter-like_ATP-bd"/>
</dbReference>
<dbReference type="InterPro" id="IPR027417">
    <property type="entry name" value="P-loop_NTPase"/>
</dbReference>
<dbReference type="Proteomes" id="UP000184476">
    <property type="component" value="Unassembled WGS sequence"/>
</dbReference>
<proteinExistence type="inferred from homology"/>
<dbReference type="PROSITE" id="PS00211">
    <property type="entry name" value="ABC_TRANSPORTER_1"/>
    <property type="match status" value="1"/>
</dbReference>
<dbReference type="SUPFAM" id="SSF52540">
    <property type="entry name" value="P-loop containing nucleoside triphosphate hydrolases"/>
    <property type="match status" value="1"/>
</dbReference>
<dbReference type="Pfam" id="PF00005">
    <property type="entry name" value="ABC_tran"/>
    <property type="match status" value="1"/>
</dbReference>
<feature type="domain" description="ABC transporter" evidence="2">
    <location>
        <begin position="5"/>
        <end position="177"/>
    </location>
</feature>
<dbReference type="PROSITE" id="PS50893">
    <property type="entry name" value="ABC_TRANSPORTER_2"/>
    <property type="match status" value="1"/>
</dbReference>
<dbReference type="InterPro" id="IPR017871">
    <property type="entry name" value="ABC_transporter-like_CS"/>
</dbReference>
<organism evidence="3 4">
    <name type="scientific">Seinonella peptonophila</name>
    <dbReference type="NCBI Taxonomy" id="112248"/>
    <lineage>
        <taxon>Bacteria</taxon>
        <taxon>Bacillati</taxon>
        <taxon>Bacillota</taxon>
        <taxon>Bacilli</taxon>
        <taxon>Bacillales</taxon>
        <taxon>Thermoactinomycetaceae</taxon>
        <taxon>Seinonella</taxon>
    </lineage>
</organism>
<sequence length="179" mass="20373">MKNTLEVRKVSKIYPGRVQTQALSDIDLTVQQGEFIGVMGSSGSGKTTLLNLIATIDVPTAGEILINQKNPHTLKRNQLAYFRRRELGFIFQDFNLLDTLTIAENIVLPLTLDKIRLSEMENRLQQVAEALDIVSLLNKRTYEVSGGQRQRAAIARATIHHYCLQMNLQVHWIQSRRKM</sequence>
<name>A0A1M4W6J2_9BACL</name>
<evidence type="ECO:0000313" key="3">
    <source>
        <dbReference type="EMBL" id="SHE76582.1"/>
    </source>
</evidence>
<reference evidence="3 4" key="1">
    <citation type="submission" date="2016-11" db="EMBL/GenBank/DDBJ databases">
        <authorList>
            <person name="Jaros S."/>
            <person name="Januszkiewicz K."/>
            <person name="Wedrychowicz H."/>
        </authorList>
    </citation>
    <scope>NUCLEOTIDE SEQUENCE [LARGE SCALE GENOMIC DNA]</scope>
    <source>
        <strain evidence="3 4">DSM 44666</strain>
    </source>
</reference>
<dbReference type="GO" id="GO:0016887">
    <property type="term" value="F:ATP hydrolysis activity"/>
    <property type="evidence" value="ECO:0007669"/>
    <property type="project" value="InterPro"/>
</dbReference>
<comment type="similarity">
    <text evidence="1">Belongs to the ABC transporter superfamily.</text>
</comment>
<dbReference type="GO" id="GO:0005524">
    <property type="term" value="F:ATP binding"/>
    <property type="evidence" value="ECO:0007669"/>
    <property type="project" value="InterPro"/>
</dbReference>
<evidence type="ECO:0000313" key="4">
    <source>
        <dbReference type="Proteomes" id="UP000184476"/>
    </source>
</evidence>
<evidence type="ECO:0000256" key="1">
    <source>
        <dbReference type="ARBA" id="ARBA00005417"/>
    </source>
</evidence>
<dbReference type="EMBL" id="FQVL01000003">
    <property type="protein sequence ID" value="SHE76582.1"/>
    <property type="molecule type" value="Genomic_DNA"/>
</dbReference>
<keyword evidence="3" id="KW-0449">Lipoprotein</keyword>
<gene>
    <name evidence="3" type="ORF">SAMN05444392_10350</name>
</gene>
<protein>
    <submittedName>
        <fullName evidence="3">ABC-type lipoprotein export system, ATPase component</fullName>
    </submittedName>
</protein>
<dbReference type="PANTHER" id="PTHR42798">
    <property type="entry name" value="LIPOPROTEIN-RELEASING SYSTEM ATP-BINDING PROTEIN LOLD"/>
    <property type="match status" value="1"/>
</dbReference>
<keyword evidence="4" id="KW-1185">Reference proteome</keyword>